<dbReference type="KEGG" id="fbl:Fbal_0547"/>
<dbReference type="PANTHER" id="PTHR34580:SF1">
    <property type="entry name" value="PROTEIN PAFC"/>
    <property type="match status" value="1"/>
</dbReference>
<dbReference type="InterPro" id="IPR026881">
    <property type="entry name" value="WYL_dom"/>
</dbReference>
<evidence type="ECO:0000259" key="2">
    <source>
        <dbReference type="Pfam" id="PF25583"/>
    </source>
</evidence>
<dbReference type="Pfam" id="PF13280">
    <property type="entry name" value="WYL"/>
    <property type="match status" value="1"/>
</dbReference>
<keyword evidence="4" id="KW-1185">Reference proteome</keyword>
<feature type="domain" description="WCX" evidence="2">
    <location>
        <begin position="215"/>
        <end position="290"/>
    </location>
</feature>
<dbReference type="STRING" id="550540.Fbal_0547"/>
<evidence type="ECO:0000313" key="3">
    <source>
        <dbReference type="EMBL" id="ADN74761.1"/>
    </source>
</evidence>
<sequence length="292" mass="32480">MSNKTTLADRLADILVRLNSGESLSMSALAEQYGVNKRTLQRDINARLAFLPIDKSGDRFHLAAAAMGKLSNQDIRNFSSLVGVSQLFPSLDAGFIANILSNTLASPYLIKGYHYEDNPGLRQSLDKLTRAINAHHCVSLHYKGKVYPRLAPYRLVNNKGIWYLAAVDGAALKAFQLSAIRNQLSLPDTFEPDPAIQRAIEEADGIFFGSERLGVTVKVSAEVASYFQRRSLLPYQETIETLPDGGMILRSEVHHPRQIIPLIKYWAPEMEVLDPPSIDAAVRADLTRYLSR</sequence>
<dbReference type="AlphaFoldDB" id="E1SPU7"/>
<evidence type="ECO:0000313" key="4">
    <source>
        <dbReference type="Proteomes" id="UP000006683"/>
    </source>
</evidence>
<name>E1SPU7_FERBD</name>
<dbReference type="GeneID" id="67180790"/>
<dbReference type="Proteomes" id="UP000006683">
    <property type="component" value="Chromosome"/>
</dbReference>
<dbReference type="Pfam" id="PF25583">
    <property type="entry name" value="WCX"/>
    <property type="match status" value="1"/>
</dbReference>
<accession>E1SPU7</accession>
<gene>
    <name evidence="3" type="ordered locus">Fbal_0547</name>
</gene>
<dbReference type="PROSITE" id="PS52050">
    <property type="entry name" value="WYL"/>
    <property type="match status" value="1"/>
</dbReference>
<proteinExistence type="predicted"/>
<dbReference type="InterPro" id="IPR057727">
    <property type="entry name" value="WCX_dom"/>
</dbReference>
<evidence type="ECO:0000259" key="1">
    <source>
        <dbReference type="Pfam" id="PF13280"/>
    </source>
</evidence>
<dbReference type="InterPro" id="IPR051534">
    <property type="entry name" value="CBASS_pafABC_assoc_protein"/>
</dbReference>
<feature type="domain" description="WYL" evidence="1">
    <location>
        <begin position="125"/>
        <end position="181"/>
    </location>
</feature>
<organism evidence="3 4">
    <name type="scientific">Ferrimonas balearica (strain DSM 9799 / CCM 4581 / KCTC 23876 / PAT)</name>
    <dbReference type="NCBI Taxonomy" id="550540"/>
    <lineage>
        <taxon>Bacteria</taxon>
        <taxon>Pseudomonadati</taxon>
        <taxon>Pseudomonadota</taxon>
        <taxon>Gammaproteobacteria</taxon>
        <taxon>Alteromonadales</taxon>
        <taxon>Ferrimonadaceae</taxon>
        <taxon>Ferrimonas</taxon>
    </lineage>
</organism>
<dbReference type="HOGENOM" id="CLU_041141_10_0_6"/>
<dbReference type="RefSeq" id="WP_013344067.1">
    <property type="nucleotide sequence ID" value="NC_014541.1"/>
</dbReference>
<reference evidence="3 4" key="1">
    <citation type="journal article" date="2010" name="Stand. Genomic Sci.">
        <title>Complete genome sequence of Ferrimonas balearica type strain (PAT).</title>
        <authorList>
            <person name="Nolan M."/>
            <person name="Sikorski J."/>
            <person name="Davenport K."/>
            <person name="Lucas S."/>
            <person name="Glavina Del Rio T."/>
            <person name="Tice H."/>
            <person name="Cheng J."/>
            <person name="Goodwin L."/>
            <person name="Pitluck S."/>
            <person name="Liolios K."/>
            <person name="Ivanova N."/>
            <person name="Mavromatis K."/>
            <person name="Ovchinnikova G."/>
            <person name="Pati A."/>
            <person name="Chen A."/>
            <person name="Palaniappan K."/>
            <person name="Land M."/>
            <person name="Hauser L."/>
            <person name="Chang Y."/>
            <person name="Jeffries C."/>
            <person name="Tapia R."/>
            <person name="Brettin T."/>
            <person name="Detter J."/>
            <person name="Han C."/>
            <person name="Yasawong M."/>
            <person name="Rohde M."/>
            <person name="Tindall B."/>
            <person name="Goker M."/>
            <person name="Woyke T."/>
            <person name="Bristow J."/>
            <person name="Eisen J."/>
            <person name="Markowitz V."/>
            <person name="Hugenholtz P."/>
            <person name="Kyrpides N."/>
            <person name="Klenk H."/>
            <person name="Lapidus A."/>
        </authorList>
    </citation>
    <scope>NUCLEOTIDE SEQUENCE [LARGE SCALE GENOMIC DNA]</scope>
    <source>
        <strain evidence="4">DSM 9799 / CCM 4581 / KCTC 23876 / PAT</strain>
    </source>
</reference>
<dbReference type="OrthoDB" id="6521217at2"/>
<dbReference type="EMBL" id="CP002209">
    <property type="protein sequence ID" value="ADN74761.1"/>
    <property type="molecule type" value="Genomic_DNA"/>
</dbReference>
<protein>
    <submittedName>
        <fullName evidence="3">Helix-turn-helix, type 11 domain-containing protein</fullName>
    </submittedName>
</protein>
<dbReference type="PANTHER" id="PTHR34580">
    <property type="match status" value="1"/>
</dbReference>
<dbReference type="eggNOG" id="COG2378">
    <property type="taxonomic scope" value="Bacteria"/>
</dbReference>